<accession>A0ABQ9FRG7</accession>
<comment type="caution">
    <text evidence="2">The sequence shown here is derived from an EMBL/GenBank/DDBJ whole genome shotgun (WGS) entry which is preliminary data.</text>
</comment>
<evidence type="ECO:0000313" key="2">
    <source>
        <dbReference type="EMBL" id="KAJ8319336.1"/>
    </source>
</evidence>
<keyword evidence="1" id="KW-0472">Membrane</keyword>
<evidence type="ECO:0000313" key="3">
    <source>
        <dbReference type="Proteomes" id="UP001217089"/>
    </source>
</evidence>
<feature type="transmembrane region" description="Helical" evidence="1">
    <location>
        <begin position="16"/>
        <end position="39"/>
    </location>
</feature>
<reference evidence="2 3" key="1">
    <citation type="submission" date="2022-12" db="EMBL/GenBank/DDBJ databases">
        <title>Chromosome-level genome of Tegillarca granosa.</title>
        <authorList>
            <person name="Kim J."/>
        </authorList>
    </citation>
    <scope>NUCLEOTIDE SEQUENCE [LARGE SCALE GENOMIC DNA]</scope>
    <source>
        <strain evidence="2">Teg-2019</strain>
        <tissue evidence="2">Adductor muscle</tissue>
    </source>
</reference>
<keyword evidence="3" id="KW-1185">Reference proteome</keyword>
<keyword evidence="1" id="KW-0812">Transmembrane</keyword>
<protein>
    <submittedName>
        <fullName evidence="2">Uncharacterized protein</fullName>
    </submittedName>
</protein>
<proteinExistence type="predicted"/>
<dbReference type="EMBL" id="JARBDR010000214">
    <property type="protein sequence ID" value="KAJ8319336.1"/>
    <property type="molecule type" value="Genomic_DNA"/>
</dbReference>
<sequence>MFIPKMWLAHFDSLELFPFLFTIKWLFVIIIIGDSSVLWHTGYTKKFVASWKILKCIYFLFDVLLFENDLRLSGKSKNDKYNVKRLITCIGII</sequence>
<organism evidence="2 3">
    <name type="scientific">Tegillarca granosa</name>
    <name type="common">Malaysian cockle</name>
    <name type="synonym">Anadara granosa</name>
    <dbReference type="NCBI Taxonomy" id="220873"/>
    <lineage>
        <taxon>Eukaryota</taxon>
        <taxon>Metazoa</taxon>
        <taxon>Spiralia</taxon>
        <taxon>Lophotrochozoa</taxon>
        <taxon>Mollusca</taxon>
        <taxon>Bivalvia</taxon>
        <taxon>Autobranchia</taxon>
        <taxon>Pteriomorphia</taxon>
        <taxon>Arcoida</taxon>
        <taxon>Arcoidea</taxon>
        <taxon>Arcidae</taxon>
        <taxon>Tegillarca</taxon>
    </lineage>
</organism>
<dbReference type="Proteomes" id="UP001217089">
    <property type="component" value="Unassembled WGS sequence"/>
</dbReference>
<gene>
    <name evidence="2" type="ORF">KUTeg_004427</name>
</gene>
<keyword evidence="1" id="KW-1133">Transmembrane helix</keyword>
<evidence type="ECO:0000256" key="1">
    <source>
        <dbReference type="SAM" id="Phobius"/>
    </source>
</evidence>
<name>A0ABQ9FRG7_TEGGR</name>